<protein>
    <recommendedName>
        <fullName evidence="3">DUF2642 domain-containing protein</fullName>
    </recommendedName>
</protein>
<sequence length="81" mass="8965">MAQTFSEIVEKLIADQSIVTIGSGENEITGSIAAFDREAKVFTYVERNNPFTHLIPLASVRSIGVEQSGNLLSCYLELFKR</sequence>
<dbReference type="AlphaFoldDB" id="A0A329MCJ6"/>
<gene>
    <name evidence="1" type="ORF">DQG23_28495</name>
</gene>
<dbReference type="OrthoDB" id="191337at44249"/>
<comment type="caution">
    <text evidence="1">The sequence shown here is derived from an EMBL/GenBank/DDBJ whole genome shotgun (WGS) entry which is preliminary data.</text>
</comment>
<reference evidence="1 2" key="1">
    <citation type="journal article" date="2009" name="Int. J. Syst. Evol. Microbiol.">
        <title>Paenibacillus contaminans sp. nov., isolated from a contaminated laboratory plate.</title>
        <authorList>
            <person name="Chou J.H."/>
            <person name="Lee J.H."/>
            <person name="Lin M.C."/>
            <person name="Chang P.S."/>
            <person name="Arun A.B."/>
            <person name="Young C.C."/>
            <person name="Chen W.M."/>
        </authorList>
    </citation>
    <scope>NUCLEOTIDE SEQUENCE [LARGE SCALE GENOMIC DNA]</scope>
    <source>
        <strain evidence="1 2">CKOBP-6</strain>
    </source>
</reference>
<accession>A0A329MCJ6</accession>
<name>A0A329MCJ6_9BACL</name>
<dbReference type="RefSeq" id="WP_113034441.1">
    <property type="nucleotide sequence ID" value="NZ_QMFB01000021.1"/>
</dbReference>
<evidence type="ECO:0000313" key="1">
    <source>
        <dbReference type="EMBL" id="RAV16363.1"/>
    </source>
</evidence>
<keyword evidence="2" id="KW-1185">Reference proteome</keyword>
<evidence type="ECO:0000313" key="2">
    <source>
        <dbReference type="Proteomes" id="UP000250369"/>
    </source>
</evidence>
<organism evidence="1 2">
    <name type="scientific">Paenibacillus contaminans</name>
    <dbReference type="NCBI Taxonomy" id="450362"/>
    <lineage>
        <taxon>Bacteria</taxon>
        <taxon>Bacillati</taxon>
        <taxon>Bacillota</taxon>
        <taxon>Bacilli</taxon>
        <taxon>Bacillales</taxon>
        <taxon>Paenibacillaceae</taxon>
        <taxon>Paenibacillus</taxon>
    </lineage>
</organism>
<evidence type="ECO:0008006" key="3">
    <source>
        <dbReference type="Google" id="ProtNLM"/>
    </source>
</evidence>
<dbReference type="EMBL" id="QMFB01000021">
    <property type="protein sequence ID" value="RAV16363.1"/>
    <property type="molecule type" value="Genomic_DNA"/>
</dbReference>
<dbReference type="Proteomes" id="UP000250369">
    <property type="component" value="Unassembled WGS sequence"/>
</dbReference>
<proteinExistence type="predicted"/>